<dbReference type="Proteomes" id="UP000502287">
    <property type="component" value="Chromosome"/>
</dbReference>
<evidence type="ECO:0000313" key="5">
    <source>
        <dbReference type="Proteomes" id="UP000502287"/>
    </source>
</evidence>
<dbReference type="RefSeq" id="WP_123955647.1">
    <property type="nucleotide sequence ID" value="NZ_CP015029.1"/>
</dbReference>
<dbReference type="EMBL" id="CP015029">
    <property type="protein sequence ID" value="QIM63970.1"/>
    <property type="molecule type" value="Genomic_DNA"/>
</dbReference>
<keyword evidence="1" id="KW-0472">Membrane</keyword>
<keyword evidence="1" id="KW-1133">Transmembrane helix</keyword>
<reference evidence="3 4" key="2">
    <citation type="submission" date="2018-11" db="EMBL/GenBank/DDBJ databases">
        <title>Genomic Encyclopedia of Type Strains, Phase IV (KMG-IV): sequencing the most valuable type-strain genomes for metagenomic binning, comparative biology and taxonomic classification.</title>
        <authorList>
            <person name="Goeker M."/>
        </authorList>
    </citation>
    <scope>NUCLEOTIDE SEQUENCE [LARGE SCALE GENOMIC DNA]</scope>
    <source>
        <strain evidence="3 4">DSM 25797</strain>
    </source>
</reference>
<keyword evidence="4" id="KW-1185">Reference proteome</keyword>
<feature type="transmembrane region" description="Helical" evidence="1">
    <location>
        <begin position="6"/>
        <end position="24"/>
    </location>
</feature>
<sequence length="274" mass="30441">MNYRALFFLSIIILIIGVGGLFLLPSDEATQPTTTQTETQAAPESKEKVPEVVIMTAVANRELSKGILLQADDYTLSELKVEQTSPLVKSDLTQFIAGANATSLQGFLTNENITAGSLLSENNLISPEDSRFIISSLDSTQEVAYRIYIKDTEEYILDTLRQGDSVSVFNQQQDLDNKKTDKKNLIKLMDNLTVLQVKKNKVDEKKTDNSSITTSERSEGYIGYVSVKINAKDVKKFYTLETKSKLIVLPSHQSEPTNHRGTLVRELRGSANAK</sequence>
<dbReference type="EMBL" id="RKQT01000001">
    <property type="protein sequence ID" value="RPE95708.1"/>
    <property type="molecule type" value="Genomic_DNA"/>
</dbReference>
<dbReference type="KEGG" id="fcl:A4G17_00155"/>
<reference evidence="2 5" key="1">
    <citation type="submission" date="2016-03" db="EMBL/GenBank/DDBJ databases">
        <authorList>
            <person name="Hansen M.J."/>
            <person name="Bojesen A.M."/>
            <person name="Planet P."/>
        </authorList>
    </citation>
    <scope>NUCLEOTIDE SEQUENCE [LARGE SCALE GENOMIC DNA]</scope>
    <source>
        <strain evidence="2 5">HPA 21</strain>
    </source>
</reference>
<gene>
    <name evidence="2" type="ORF">A4G17_00155</name>
    <name evidence="3" type="ORF">EDC49_0082</name>
</gene>
<organism evidence="2 5">
    <name type="scientific">Frederiksenia canicola</name>
    <dbReference type="NCBI Taxonomy" id="123824"/>
    <lineage>
        <taxon>Bacteria</taxon>
        <taxon>Pseudomonadati</taxon>
        <taxon>Pseudomonadota</taxon>
        <taxon>Gammaproteobacteria</taxon>
        <taxon>Pasteurellales</taxon>
        <taxon>Pasteurellaceae</taxon>
        <taxon>Frederiksenia</taxon>
    </lineage>
</organism>
<keyword evidence="1" id="KW-0812">Transmembrane</keyword>
<dbReference type="AlphaFoldDB" id="A0AAE6X380"/>
<evidence type="ECO:0000313" key="4">
    <source>
        <dbReference type="Proteomes" id="UP000276901"/>
    </source>
</evidence>
<evidence type="ECO:0000313" key="2">
    <source>
        <dbReference type="EMBL" id="QIM63970.1"/>
    </source>
</evidence>
<evidence type="ECO:0000313" key="3">
    <source>
        <dbReference type="EMBL" id="RPE95708.1"/>
    </source>
</evidence>
<protein>
    <submittedName>
        <fullName evidence="3">Pilus assembly protein CpaB</fullName>
    </submittedName>
</protein>
<dbReference type="Proteomes" id="UP000276901">
    <property type="component" value="Unassembled WGS sequence"/>
</dbReference>
<accession>A0AAE6X380</accession>
<evidence type="ECO:0000256" key="1">
    <source>
        <dbReference type="SAM" id="Phobius"/>
    </source>
</evidence>
<proteinExistence type="predicted"/>
<name>A0AAE6X380_9PAST</name>